<dbReference type="Proteomes" id="UP000249185">
    <property type="component" value="Unassembled WGS sequence"/>
</dbReference>
<dbReference type="SMART" id="SM00830">
    <property type="entry name" value="CM_2"/>
    <property type="match status" value="1"/>
</dbReference>
<dbReference type="Gene3D" id="1.20.59.10">
    <property type="entry name" value="Chorismate mutase"/>
    <property type="match status" value="1"/>
</dbReference>
<dbReference type="EC" id="5.4.99.5" evidence="1"/>
<dbReference type="InterPro" id="IPR008241">
    <property type="entry name" value="Isochorismate_pyruvate-lyase"/>
</dbReference>
<sequence length="102" mass="11827">MKRAPADCSDMTELRAEIDRVDRELIATLSDRRGYIERAAELKRGNGWPARIDTRVEEVVARVRAEAARHELDADLVERLWRDLIDWSIALEERRLDEAARG</sequence>
<feature type="binding site" evidence="3">
    <location>
        <position position="32"/>
    </location>
    <ligand>
        <name>substrate</name>
    </ligand>
</feature>
<dbReference type="InterPro" id="IPR036979">
    <property type="entry name" value="CM_dom_sf"/>
</dbReference>
<protein>
    <recommendedName>
        <fullName evidence="1">chorismate mutase</fullName>
        <ecNumber evidence="1">5.4.99.5</ecNumber>
    </recommendedName>
</protein>
<keyword evidence="2" id="KW-0413">Isomerase</keyword>
<dbReference type="GO" id="GO:0016835">
    <property type="term" value="F:carbon-oxygen lyase activity"/>
    <property type="evidence" value="ECO:0007669"/>
    <property type="project" value="InterPro"/>
</dbReference>
<evidence type="ECO:0000256" key="1">
    <source>
        <dbReference type="ARBA" id="ARBA00012404"/>
    </source>
</evidence>
<feature type="binding site" evidence="3">
    <location>
        <position position="92"/>
    </location>
    <ligand>
        <name>substrate</name>
    </ligand>
</feature>
<feature type="domain" description="Chorismate mutase" evidence="4">
    <location>
        <begin position="5"/>
        <end position="96"/>
    </location>
</feature>
<evidence type="ECO:0000259" key="4">
    <source>
        <dbReference type="PROSITE" id="PS51168"/>
    </source>
</evidence>
<dbReference type="InterPro" id="IPR051331">
    <property type="entry name" value="Chorismate_mutase-related"/>
</dbReference>
<feature type="binding site" evidence="3">
    <location>
        <position position="43"/>
    </location>
    <ligand>
        <name>substrate</name>
    </ligand>
</feature>
<dbReference type="InterPro" id="IPR036263">
    <property type="entry name" value="Chorismate_II_sf"/>
</dbReference>
<dbReference type="EMBL" id="QFPW01000008">
    <property type="protein sequence ID" value="PZQ49257.1"/>
    <property type="molecule type" value="Genomic_DNA"/>
</dbReference>
<feature type="binding site" evidence="3">
    <location>
        <position position="15"/>
    </location>
    <ligand>
        <name>substrate</name>
    </ligand>
</feature>
<evidence type="ECO:0000256" key="3">
    <source>
        <dbReference type="PIRSR" id="PIRSR029775-1"/>
    </source>
</evidence>
<dbReference type="GO" id="GO:0009697">
    <property type="term" value="P:salicylic acid biosynthetic process"/>
    <property type="evidence" value="ECO:0007669"/>
    <property type="project" value="InterPro"/>
</dbReference>
<evidence type="ECO:0000313" key="5">
    <source>
        <dbReference type="EMBL" id="PZQ49257.1"/>
    </source>
</evidence>
<organism evidence="5 6">
    <name type="scientific">Rhodovulum sulfidophilum</name>
    <name type="common">Rhodobacter sulfidophilus</name>
    <dbReference type="NCBI Taxonomy" id="35806"/>
    <lineage>
        <taxon>Bacteria</taxon>
        <taxon>Pseudomonadati</taxon>
        <taxon>Pseudomonadota</taxon>
        <taxon>Alphaproteobacteria</taxon>
        <taxon>Rhodobacterales</taxon>
        <taxon>Paracoccaceae</taxon>
        <taxon>Rhodovulum</taxon>
    </lineage>
</organism>
<dbReference type="PANTHER" id="PTHR38041">
    <property type="entry name" value="CHORISMATE MUTASE"/>
    <property type="match status" value="1"/>
</dbReference>
<proteinExistence type="predicted"/>
<dbReference type="GO" id="GO:0004106">
    <property type="term" value="F:chorismate mutase activity"/>
    <property type="evidence" value="ECO:0007669"/>
    <property type="project" value="UniProtKB-EC"/>
</dbReference>
<dbReference type="Pfam" id="PF01817">
    <property type="entry name" value="CM_2"/>
    <property type="match status" value="1"/>
</dbReference>
<evidence type="ECO:0000256" key="2">
    <source>
        <dbReference type="ARBA" id="ARBA00023235"/>
    </source>
</evidence>
<gene>
    <name evidence="5" type="ORF">DI556_11950</name>
</gene>
<reference evidence="5 6" key="1">
    <citation type="submission" date="2017-08" db="EMBL/GenBank/DDBJ databases">
        <title>Infants hospitalized years apart are colonized by the same room-sourced microbial strains.</title>
        <authorList>
            <person name="Brooks B."/>
            <person name="Olm M.R."/>
            <person name="Firek B.A."/>
            <person name="Baker R."/>
            <person name="Thomas B.C."/>
            <person name="Morowitz M.J."/>
            <person name="Banfield J.F."/>
        </authorList>
    </citation>
    <scope>NUCLEOTIDE SEQUENCE [LARGE SCALE GENOMIC DNA]</scope>
    <source>
        <strain evidence="5">S2_005_002_R2_34</strain>
    </source>
</reference>
<accession>A0A2W5PWM4</accession>
<name>A0A2W5PWM4_RHOSU</name>
<dbReference type="SUPFAM" id="SSF48600">
    <property type="entry name" value="Chorismate mutase II"/>
    <property type="match status" value="1"/>
</dbReference>
<dbReference type="GO" id="GO:0046417">
    <property type="term" value="P:chorismate metabolic process"/>
    <property type="evidence" value="ECO:0007669"/>
    <property type="project" value="InterPro"/>
</dbReference>
<dbReference type="PROSITE" id="PS51168">
    <property type="entry name" value="CHORISMATE_MUT_2"/>
    <property type="match status" value="1"/>
</dbReference>
<dbReference type="InterPro" id="IPR002701">
    <property type="entry name" value="CM_II_prokaryot"/>
</dbReference>
<dbReference type="PIRSF" id="PIRSF029775">
    <property type="entry name" value="Isochor_pyr_lyas"/>
    <property type="match status" value="1"/>
</dbReference>
<dbReference type="AlphaFoldDB" id="A0A2W5PWM4"/>
<dbReference type="PANTHER" id="PTHR38041:SF1">
    <property type="entry name" value="CHORISMATE MUTASE"/>
    <property type="match status" value="1"/>
</dbReference>
<evidence type="ECO:0000313" key="6">
    <source>
        <dbReference type="Proteomes" id="UP000249185"/>
    </source>
</evidence>
<comment type="caution">
    <text evidence="5">The sequence shown here is derived from an EMBL/GenBank/DDBJ whole genome shotgun (WGS) entry which is preliminary data.</text>
</comment>